<feature type="signal peptide" evidence="1">
    <location>
        <begin position="1"/>
        <end position="17"/>
    </location>
</feature>
<evidence type="ECO:0008006" key="4">
    <source>
        <dbReference type="Google" id="ProtNLM"/>
    </source>
</evidence>
<keyword evidence="1" id="KW-0732">Signal</keyword>
<dbReference type="EMBL" id="AJZD02000068">
    <property type="protein sequence ID" value="OEF94284.1"/>
    <property type="molecule type" value="Genomic_DNA"/>
</dbReference>
<gene>
    <name evidence="2" type="ORF">A142_17810</name>
</gene>
<name>A0A1E5FV57_VIBSP</name>
<accession>A0A1E5FV57</accession>
<feature type="chain" id="PRO_5009176882" description="Lipid/polyisoprenoid-binding YceI-like domain-containing protein" evidence="1">
    <location>
        <begin position="18"/>
        <end position="171"/>
    </location>
</feature>
<evidence type="ECO:0000313" key="3">
    <source>
        <dbReference type="Proteomes" id="UP000094802"/>
    </source>
</evidence>
<dbReference type="AlphaFoldDB" id="A0A1E5FV57"/>
<organism evidence="2 3">
    <name type="scientific">Vibrio splendidus 12E03</name>
    <dbReference type="NCBI Taxonomy" id="1191305"/>
    <lineage>
        <taxon>Bacteria</taxon>
        <taxon>Pseudomonadati</taxon>
        <taxon>Pseudomonadota</taxon>
        <taxon>Gammaproteobacteria</taxon>
        <taxon>Vibrionales</taxon>
        <taxon>Vibrionaceae</taxon>
        <taxon>Vibrio</taxon>
    </lineage>
</organism>
<dbReference type="OrthoDB" id="5904934at2"/>
<evidence type="ECO:0000313" key="2">
    <source>
        <dbReference type="EMBL" id="OEF94284.1"/>
    </source>
</evidence>
<dbReference type="RefSeq" id="WP_019822343.1">
    <property type="nucleotide sequence ID" value="NZ_AJZD02000068.1"/>
</dbReference>
<proteinExistence type="predicted"/>
<protein>
    <recommendedName>
        <fullName evidence="4">Lipid/polyisoprenoid-binding YceI-like domain-containing protein</fullName>
    </recommendedName>
</protein>
<comment type="caution">
    <text evidence="2">The sequence shown here is derived from an EMBL/GenBank/DDBJ whole genome shotgun (WGS) entry which is preliminary data.</text>
</comment>
<dbReference type="Proteomes" id="UP000094802">
    <property type="component" value="Unassembled WGS sequence"/>
</dbReference>
<sequence length="171" mass="18751">MKKVLLLLAFMSLNANATFKSLNITTSLDVGNLYTNSINSVEFSPAVLVLTSSQDKTKFEDVNTTLRIETDIPFGASDIPYVSTLEKNMSTCSDYSGASNVQEGFVQLTIDGQSISVGESVSFTDFNLDDGDNKYSEHDIILSFKPFKDINTTGSVDRCNGEIEFNIEVDI</sequence>
<evidence type="ECO:0000256" key="1">
    <source>
        <dbReference type="SAM" id="SignalP"/>
    </source>
</evidence>
<reference evidence="2 3" key="1">
    <citation type="journal article" date="2012" name="Science">
        <title>Ecological populations of bacteria act as socially cohesive units of antibiotic production and resistance.</title>
        <authorList>
            <person name="Cordero O.X."/>
            <person name="Wildschutte H."/>
            <person name="Kirkup B."/>
            <person name="Proehl S."/>
            <person name="Ngo L."/>
            <person name="Hussain F."/>
            <person name="Le Roux F."/>
            <person name="Mincer T."/>
            <person name="Polz M.F."/>
        </authorList>
    </citation>
    <scope>NUCLEOTIDE SEQUENCE [LARGE SCALE GENOMIC DNA]</scope>
    <source>
        <strain evidence="2 3">12E03</strain>
    </source>
</reference>